<dbReference type="InterPro" id="IPR037923">
    <property type="entry name" value="HTH-like"/>
</dbReference>
<dbReference type="Proteomes" id="UP000380217">
    <property type="component" value="Unassembled WGS sequence"/>
</dbReference>
<evidence type="ECO:0000313" key="6">
    <source>
        <dbReference type="Proteomes" id="UP000380217"/>
    </source>
</evidence>
<dbReference type="InterPro" id="IPR018062">
    <property type="entry name" value="HTH_AraC-typ_CS"/>
</dbReference>
<keyword evidence="1" id="KW-0805">Transcription regulation</keyword>
<dbReference type="InterPro" id="IPR009057">
    <property type="entry name" value="Homeodomain-like_sf"/>
</dbReference>
<evidence type="ECO:0000256" key="2">
    <source>
        <dbReference type="ARBA" id="ARBA00023125"/>
    </source>
</evidence>
<dbReference type="SUPFAM" id="SSF46689">
    <property type="entry name" value="Homeodomain-like"/>
    <property type="match status" value="1"/>
</dbReference>
<evidence type="ECO:0000313" key="5">
    <source>
        <dbReference type="EMBL" id="VUX12475.1"/>
    </source>
</evidence>
<dbReference type="Pfam" id="PF12833">
    <property type="entry name" value="HTH_18"/>
    <property type="match status" value="1"/>
</dbReference>
<protein>
    <submittedName>
        <fullName evidence="5">Arabinose operon regulatory protein</fullName>
    </submittedName>
</protein>
<name>A0A564TZ04_STRVE</name>
<evidence type="ECO:0000259" key="4">
    <source>
        <dbReference type="PROSITE" id="PS01124"/>
    </source>
</evidence>
<dbReference type="RefSeq" id="WP_154865119.1">
    <property type="nucleotide sequence ID" value="NZ_CABHNJ010000037.1"/>
</dbReference>
<evidence type="ECO:0000256" key="3">
    <source>
        <dbReference type="ARBA" id="ARBA00023163"/>
    </source>
</evidence>
<gene>
    <name evidence="5" type="primary">araC</name>
    <name evidence="5" type="ORF">SSSS39_00368</name>
</gene>
<keyword evidence="3" id="KW-0804">Transcription</keyword>
<accession>A0A564TZ04</accession>
<proteinExistence type="predicted"/>
<dbReference type="PANTHER" id="PTHR43280">
    <property type="entry name" value="ARAC-FAMILY TRANSCRIPTIONAL REGULATOR"/>
    <property type="match status" value="1"/>
</dbReference>
<dbReference type="EMBL" id="CABHNJ010000037">
    <property type="protein sequence ID" value="VUX12475.1"/>
    <property type="molecule type" value="Genomic_DNA"/>
</dbReference>
<dbReference type="InterPro" id="IPR003313">
    <property type="entry name" value="AraC-bd"/>
</dbReference>
<dbReference type="Gene3D" id="2.60.120.280">
    <property type="entry name" value="Regulatory protein AraC"/>
    <property type="match status" value="1"/>
</dbReference>
<keyword evidence="2" id="KW-0238">DNA-binding</keyword>
<dbReference type="SMART" id="SM00342">
    <property type="entry name" value="HTH_ARAC"/>
    <property type="match status" value="1"/>
</dbReference>
<dbReference type="CDD" id="cd06986">
    <property type="entry name" value="cupin_MmsR-like_N"/>
    <property type="match status" value="1"/>
</dbReference>
<dbReference type="Gene3D" id="1.10.10.60">
    <property type="entry name" value="Homeodomain-like"/>
    <property type="match status" value="2"/>
</dbReference>
<sequence length="275" mass="32017">MLIFSELETGTLDLRLDFYGYEDCLPGQFFGPAIRENYVLHYITEGKGYLEYKDQKIPLQKGDIFLLIPGEVTYYFADNQTPWSYYWLGISGIKAQEYFNLSQIHDTAYLRSSPHTDALGNFIRTIVKDTEKLDESKASQLHVISQLFELMHQLNALSPNLDQETISPSQKLYREAKHLIDIGYNSQDINIQYIADKLGVHRSYLSSIFKDFHKISPKEYLLEVRMNRAKELLETTNQPIKIIAYSVGYLDPLHFSKAFRLYYDCSPSQYRTSKQ</sequence>
<dbReference type="GO" id="GO:0003700">
    <property type="term" value="F:DNA-binding transcription factor activity"/>
    <property type="evidence" value="ECO:0007669"/>
    <property type="project" value="InterPro"/>
</dbReference>
<dbReference type="SUPFAM" id="SSF51215">
    <property type="entry name" value="Regulatory protein AraC"/>
    <property type="match status" value="1"/>
</dbReference>
<dbReference type="PANTHER" id="PTHR43280:SF30">
    <property type="entry name" value="MMSAB OPERON REGULATORY PROTEIN"/>
    <property type="match status" value="1"/>
</dbReference>
<reference evidence="5 6" key="1">
    <citation type="submission" date="2019-07" db="EMBL/GenBank/DDBJ databases">
        <authorList>
            <person name="Hibberd C M."/>
            <person name="Gehrig L. J."/>
            <person name="Chang H.-W."/>
            <person name="Venkatesh S."/>
        </authorList>
    </citation>
    <scope>NUCLEOTIDE SEQUENCE [LARGE SCALE GENOMIC DNA]</scope>
    <source>
        <strain evidence="5">Streptococcus_salivarius_SS_Bg39</strain>
    </source>
</reference>
<dbReference type="InterPro" id="IPR018060">
    <property type="entry name" value="HTH_AraC"/>
</dbReference>
<dbReference type="PROSITE" id="PS01124">
    <property type="entry name" value="HTH_ARAC_FAMILY_2"/>
    <property type="match status" value="1"/>
</dbReference>
<dbReference type="Pfam" id="PF02311">
    <property type="entry name" value="AraC_binding"/>
    <property type="match status" value="1"/>
</dbReference>
<organism evidence="5 6">
    <name type="scientific">Streptococcus vestibularis</name>
    <dbReference type="NCBI Taxonomy" id="1343"/>
    <lineage>
        <taxon>Bacteria</taxon>
        <taxon>Bacillati</taxon>
        <taxon>Bacillota</taxon>
        <taxon>Bacilli</taxon>
        <taxon>Lactobacillales</taxon>
        <taxon>Streptococcaceae</taxon>
        <taxon>Streptococcus</taxon>
    </lineage>
</organism>
<dbReference type="AlphaFoldDB" id="A0A564TZ04"/>
<evidence type="ECO:0000256" key="1">
    <source>
        <dbReference type="ARBA" id="ARBA00023015"/>
    </source>
</evidence>
<feature type="domain" description="HTH araC/xylS-type" evidence="4">
    <location>
        <begin position="174"/>
        <end position="273"/>
    </location>
</feature>
<dbReference type="PROSITE" id="PS00041">
    <property type="entry name" value="HTH_ARAC_FAMILY_1"/>
    <property type="match status" value="1"/>
</dbReference>
<dbReference type="GO" id="GO:0043565">
    <property type="term" value="F:sequence-specific DNA binding"/>
    <property type="evidence" value="ECO:0007669"/>
    <property type="project" value="InterPro"/>
</dbReference>